<comment type="caution">
    <text evidence="3">The sequence shown here is derived from an EMBL/GenBank/DDBJ whole genome shotgun (WGS) entry which is preliminary data.</text>
</comment>
<evidence type="ECO:0000313" key="4">
    <source>
        <dbReference type="Proteomes" id="UP000538292"/>
    </source>
</evidence>
<evidence type="ECO:0000259" key="2">
    <source>
        <dbReference type="PROSITE" id="PS50263"/>
    </source>
</evidence>
<dbReference type="InterPro" id="IPR036526">
    <property type="entry name" value="C-N_Hydrolase_sf"/>
</dbReference>
<dbReference type="GO" id="GO:0016787">
    <property type="term" value="F:hydrolase activity"/>
    <property type="evidence" value="ECO:0007669"/>
    <property type="project" value="UniProtKB-KW"/>
</dbReference>
<evidence type="ECO:0000313" key="3">
    <source>
        <dbReference type="EMBL" id="MBA4600805.1"/>
    </source>
</evidence>
<gene>
    <name evidence="3" type="ORF">H2C83_00395</name>
</gene>
<feature type="domain" description="CN hydrolase" evidence="2">
    <location>
        <begin position="3"/>
        <end position="239"/>
    </location>
</feature>
<dbReference type="AlphaFoldDB" id="A0A7W1XPU4"/>
<dbReference type="PANTHER" id="PTHR23088:SF27">
    <property type="entry name" value="DEAMINATED GLUTATHIONE AMIDASE"/>
    <property type="match status" value="1"/>
</dbReference>
<dbReference type="InterPro" id="IPR003010">
    <property type="entry name" value="C-N_Hydrolase"/>
</dbReference>
<accession>A0A7W1XPU4</accession>
<dbReference type="Pfam" id="PF00795">
    <property type="entry name" value="CN_hydrolase"/>
    <property type="match status" value="1"/>
</dbReference>
<keyword evidence="4" id="KW-1185">Reference proteome</keyword>
<sequence length="260" mass="29765">MKKKCAIIQMDIAFGQPETNRKKVEEKVAQAMKRQPDFILLPELWDTGYDLKRLDDIADDHGQKNRALLTRLARKHQVAIIGGSVSNREAAGTYNTLYAVDKQGNLTGEYRKAHLFRLMNEEKYLSAGKEPCRFVMEHIPCTAVICYDIRFPEWIRKNILHGAQILFVPAEWPSPRLSHWRHLLISRAIENQCYVVACNRVGQDPDNTFAGHSMVIDPWGAIIAEAGEKEEILHAELDLSSVQEARTLIPVFDDRRPDLY</sequence>
<name>A0A7W1XPU4_9BACL</name>
<dbReference type="Gene3D" id="3.60.110.10">
    <property type="entry name" value="Carbon-nitrogen hydrolase"/>
    <property type="match status" value="1"/>
</dbReference>
<dbReference type="RefSeq" id="WP_181736650.1">
    <property type="nucleotide sequence ID" value="NZ_JACEOL010000001.1"/>
</dbReference>
<proteinExistence type="inferred from homology"/>
<dbReference type="Proteomes" id="UP000538292">
    <property type="component" value="Unassembled WGS sequence"/>
</dbReference>
<evidence type="ECO:0000256" key="1">
    <source>
        <dbReference type="ARBA" id="ARBA00010613"/>
    </source>
</evidence>
<dbReference type="CDD" id="cd07583">
    <property type="entry name" value="nitrilase_5"/>
    <property type="match status" value="1"/>
</dbReference>
<reference evidence="3 4" key="1">
    <citation type="submission" date="2020-07" db="EMBL/GenBank/DDBJ databases">
        <title>Thermoactinomyces phylogeny.</title>
        <authorList>
            <person name="Dunlap C."/>
        </authorList>
    </citation>
    <scope>NUCLEOTIDE SEQUENCE [LARGE SCALE GENOMIC DNA]</scope>
    <source>
        <strain evidence="3 4">AMNI-1</strain>
    </source>
</reference>
<dbReference type="PROSITE" id="PS50263">
    <property type="entry name" value="CN_HYDROLASE"/>
    <property type="match status" value="1"/>
</dbReference>
<organism evidence="3 4">
    <name type="scientific">Thermoactinomyces mirandus</name>
    <dbReference type="NCBI Taxonomy" id="2756294"/>
    <lineage>
        <taxon>Bacteria</taxon>
        <taxon>Bacillati</taxon>
        <taxon>Bacillota</taxon>
        <taxon>Bacilli</taxon>
        <taxon>Bacillales</taxon>
        <taxon>Thermoactinomycetaceae</taxon>
        <taxon>Thermoactinomyces</taxon>
    </lineage>
</organism>
<protein>
    <submittedName>
        <fullName evidence="3">Carbon-nitrogen family hydrolase</fullName>
    </submittedName>
</protein>
<comment type="similarity">
    <text evidence="1">Belongs to the carbon-nitrogen hydrolase superfamily. NIT1/NIT2 family.</text>
</comment>
<dbReference type="SUPFAM" id="SSF56317">
    <property type="entry name" value="Carbon-nitrogen hydrolase"/>
    <property type="match status" value="1"/>
</dbReference>
<dbReference type="EMBL" id="JACEOL010000001">
    <property type="protein sequence ID" value="MBA4600805.1"/>
    <property type="molecule type" value="Genomic_DNA"/>
</dbReference>
<dbReference type="PANTHER" id="PTHR23088">
    <property type="entry name" value="NITRILASE-RELATED"/>
    <property type="match status" value="1"/>
</dbReference>
<keyword evidence="3" id="KW-0378">Hydrolase</keyword>